<dbReference type="Pfam" id="PF00179">
    <property type="entry name" value="UQ_con"/>
    <property type="match status" value="1"/>
</dbReference>
<protein>
    <recommendedName>
        <fullName evidence="4">UBC core domain-containing protein</fullName>
    </recommendedName>
</protein>
<evidence type="ECO:0000256" key="3">
    <source>
        <dbReference type="SAM" id="MobiDB-lite"/>
    </source>
</evidence>
<evidence type="ECO:0000313" key="5">
    <source>
        <dbReference type="EMBL" id="CAE0366964.1"/>
    </source>
</evidence>
<dbReference type="InterPro" id="IPR057733">
    <property type="entry name" value="UBE2O-like_SH3-B"/>
</dbReference>
<name>A0A7S3NKX8_9STRA</name>
<feature type="region of interest" description="Disordered" evidence="3">
    <location>
        <begin position="1"/>
        <end position="20"/>
    </location>
</feature>
<dbReference type="Gene3D" id="3.10.110.10">
    <property type="entry name" value="Ubiquitin Conjugating Enzyme"/>
    <property type="match status" value="1"/>
</dbReference>
<dbReference type="CDD" id="cd23837">
    <property type="entry name" value="UBCc_UBE2O"/>
    <property type="match status" value="1"/>
</dbReference>
<dbReference type="Pfam" id="PF23044">
    <property type="entry name" value="SH3-C_UBE2O"/>
    <property type="match status" value="1"/>
</dbReference>
<reference evidence="5" key="1">
    <citation type="submission" date="2021-01" db="EMBL/GenBank/DDBJ databases">
        <authorList>
            <person name="Corre E."/>
            <person name="Pelletier E."/>
            <person name="Niang G."/>
            <person name="Scheremetjew M."/>
            <person name="Finn R."/>
            <person name="Kale V."/>
            <person name="Holt S."/>
            <person name="Cochrane G."/>
            <person name="Meng A."/>
            <person name="Brown T."/>
            <person name="Cohen L."/>
        </authorList>
    </citation>
    <scope>NUCLEOTIDE SEQUENCE</scope>
    <source>
        <strain evidence="5">CCMP1510</strain>
    </source>
</reference>
<feature type="compositionally biased region" description="Acidic residues" evidence="3">
    <location>
        <begin position="126"/>
        <end position="143"/>
    </location>
</feature>
<keyword evidence="2" id="KW-0833">Ubl conjugation pathway</keyword>
<dbReference type="AlphaFoldDB" id="A0A7S3NKX8"/>
<dbReference type="Pfam" id="PF23046">
    <property type="entry name" value="tSH3-B_UBE2O"/>
    <property type="match status" value="1"/>
</dbReference>
<dbReference type="InterPro" id="IPR057735">
    <property type="entry name" value="UBE2O-like_tSH3-B"/>
</dbReference>
<dbReference type="InterPro" id="IPR016135">
    <property type="entry name" value="UBQ-conjugating_enzyme/RWD"/>
</dbReference>
<organism evidence="5">
    <name type="scientific">Aureoumbra lagunensis</name>
    <dbReference type="NCBI Taxonomy" id="44058"/>
    <lineage>
        <taxon>Eukaryota</taxon>
        <taxon>Sar</taxon>
        <taxon>Stramenopiles</taxon>
        <taxon>Ochrophyta</taxon>
        <taxon>Pelagophyceae</taxon>
        <taxon>Pelagomonadales</taxon>
        <taxon>Aureoumbra</taxon>
    </lineage>
</organism>
<dbReference type="InterPro" id="IPR000608">
    <property type="entry name" value="UBC"/>
</dbReference>
<feature type="compositionally biased region" description="Acidic residues" evidence="3">
    <location>
        <begin position="648"/>
        <end position="670"/>
    </location>
</feature>
<feature type="compositionally biased region" description="Basic and acidic residues" evidence="3">
    <location>
        <begin position="7"/>
        <end position="20"/>
    </location>
</feature>
<dbReference type="PROSITE" id="PS50127">
    <property type="entry name" value="UBC_2"/>
    <property type="match status" value="1"/>
</dbReference>
<keyword evidence="1" id="KW-0808">Transferase</keyword>
<sequence>MKQVLEQSKDDRKESNKNVEAKLRVPTEDEVVRACLEAKNEYPEFGVKRVYLYIIERRPEWQLTMRRVQRIMRSRHLTATRQNNVSQAERIAEIERPLCFPDDCVSLSRRRSQVGWVLRAAGVLGGEEDDESESDEEEKDELDPGTARVQWLERYEPTIEKTKDLIVLDRPLVAGDIVARRHDPTGPLGTVTQVQMCADVRLIHISNSDQGKSRTRSARSDLHNLKIKSIIKGIDIALIHPVGKVRNGDAVGHKRDKRWIGRVIDATYDLTVKACGFAQGQSCVLRAMHEHNKDFGRALEPREDTDYSFDELCPYFPGQRLSAPAAVWRGAHWGNKKPNGRTFTLGLRSGGRKHCIVEKVQLNHLYIDWLAFGPKASQTPPPTWVNANDIIFMPAFASTHRVGDHVTICATELLKALGETTSHMNSECCVQVVQTQTTCHVKWGEATEDHTQVMVPSLELVPRQQLGDHDFLPHDFVIPVKDDESVDKNQDEERIGVVETVDSKQRTVVVQWKDNQAREKYSVYELALHPSLNLHAGELVLRLAPGVGLTTGRVATQTEDGSIHVVQVSENVSFAEARDIATAIRLSLANNDQDNSHIDDSDGQLDGKWVGQVTTLESGFVHVTWLDGSKSIEAPTQLLPVPEARSDMDEDEDYQVDDSLADEGDYDSLEDNTASTLDDYEEALNEPETILDTSIQALPHSSMEALEESALEQEDYDDGGVEAFAVVESLPPSDHHFESTTPQQLPLPVVRKLWTQLSRNLPSGIAVRAFQSRSDLLRALIIGPEDTPYNQLLFVFDLQLPKNYPAEPPDVHYRACGVQERLNPNLYACGKVCLSLLGTWSGPGWDPAKSTVLQLLVSIQGLVLSPQPYYNEPGNEKHQGTIEGEHQSHHYNEAATLLSIKTTISLLKHPPQPLTSVIADHLRTQKFNDFINSVDNQLVSASSSSVSASEGFLRVLRKVLPQLRTTVERFIRNYPEKDTG</sequence>
<feature type="region of interest" description="Disordered" evidence="3">
    <location>
        <begin position="126"/>
        <end position="146"/>
    </location>
</feature>
<dbReference type="EMBL" id="HBIJ01011267">
    <property type="protein sequence ID" value="CAE0366964.1"/>
    <property type="molecule type" value="Transcribed_RNA"/>
</dbReference>
<dbReference type="InterPro" id="IPR057734">
    <property type="entry name" value="UBE2O-like_SH3-C"/>
</dbReference>
<dbReference type="PANTHER" id="PTHR46116">
    <property type="entry name" value="(E3-INDEPENDENT) E2 UBIQUITIN-CONJUGATING ENZYME"/>
    <property type="match status" value="1"/>
</dbReference>
<dbReference type="PANTHER" id="PTHR46116:SF15">
    <property type="entry name" value="(E3-INDEPENDENT) E2 UBIQUITIN-CONJUGATING ENZYME"/>
    <property type="match status" value="1"/>
</dbReference>
<evidence type="ECO:0000259" key="4">
    <source>
        <dbReference type="PROSITE" id="PS50127"/>
    </source>
</evidence>
<accession>A0A7S3NKX8</accession>
<evidence type="ECO:0000256" key="1">
    <source>
        <dbReference type="ARBA" id="ARBA00022679"/>
    </source>
</evidence>
<dbReference type="SMART" id="SM00212">
    <property type="entry name" value="UBCc"/>
    <property type="match status" value="1"/>
</dbReference>
<dbReference type="Pfam" id="PF23043">
    <property type="entry name" value="SH3-B_UBE2O"/>
    <property type="match status" value="1"/>
</dbReference>
<proteinExistence type="predicted"/>
<feature type="domain" description="UBC core" evidence="4">
    <location>
        <begin position="745"/>
        <end position="904"/>
    </location>
</feature>
<evidence type="ECO:0000256" key="2">
    <source>
        <dbReference type="ARBA" id="ARBA00022786"/>
    </source>
</evidence>
<feature type="region of interest" description="Disordered" evidence="3">
    <location>
        <begin position="636"/>
        <end position="672"/>
    </location>
</feature>
<gene>
    <name evidence="5" type="ORF">ALAG00032_LOCUS7712</name>
</gene>
<dbReference type="SUPFAM" id="SSF54495">
    <property type="entry name" value="UBC-like"/>
    <property type="match status" value="1"/>
</dbReference>
<dbReference type="GO" id="GO:0061631">
    <property type="term" value="F:ubiquitin conjugating enzyme activity"/>
    <property type="evidence" value="ECO:0007669"/>
    <property type="project" value="TreeGrafter"/>
</dbReference>